<accession>A0A1E5UZG5</accession>
<dbReference type="InterPro" id="IPR055780">
    <property type="entry name" value="DUF7356"/>
</dbReference>
<evidence type="ECO:0000259" key="2">
    <source>
        <dbReference type="Pfam" id="PF24053"/>
    </source>
</evidence>
<dbReference type="PANTHER" id="PTHR34200:SF2">
    <property type="entry name" value="TRANSMEMBRANE PROTEIN"/>
    <property type="match status" value="1"/>
</dbReference>
<dbReference type="EMBL" id="LWDX02057273">
    <property type="protein sequence ID" value="OEL18237.1"/>
    <property type="molecule type" value="Genomic_DNA"/>
</dbReference>
<protein>
    <recommendedName>
        <fullName evidence="2">DUF7356 domain-containing protein</fullName>
    </recommendedName>
</protein>
<gene>
    <name evidence="3" type="ORF">BAE44_0020746</name>
</gene>
<name>A0A1E5UZG5_9POAL</name>
<dbReference type="STRING" id="888268.A0A1E5UZG5"/>
<proteinExistence type="predicted"/>
<evidence type="ECO:0000313" key="4">
    <source>
        <dbReference type="Proteomes" id="UP000095767"/>
    </source>
</evidence>
<sequence>MKEAMEKCDASHKCSSGKDFSACLQVSGNAIGSFAIIKKNEGQKKIDITLKEPSNIKKNKPLKKTNGAFGQKYISPYSWNITLKDGNEDCCIHVRKSVERQSKKNLQQKKKMFAAYAARLNQKNGASQKNFTVVLVGIVCAKKKFAKKKGNDGVPYQQLEKKTQAPKKTVVDNTTSTTDEKKDGWEKNWDDEEAPAKPSDKKPTSSASANGLSLRSQTKKKDGWKKNWDD</sequence>
<dbReference type="Pfam" id="PF24053">
    <property type="entry name" value="DUF7356"/>
    <property type="match status" value="1"/>
</dbReference>
<reference evidence="3 4" key="1">
    <citation type="submission" date="2016-09" db="EMBL/GenBank/DDBJ databases">
        <title>The draft genome of Dichanthelium oligosanthes: A C3 panicoid grass species.</title>
        <authorList>
            <person name="Studer A.J."/>
            <person name="Schnable J.C."/>
            <person name="Brutnell T.P."/>
        </authorList>
    </citation>
    <scope>NUCLEOTIDE SEQUENCE [LARGE SCALE GENOMIC DNA]</scope>
    <source>
        <strain evidence="4">cv. Kellogg 1175</strain>
        <tissue evidence="3">Leaf</tissue>
    </source>
</reference>
<evidence type="ECO:0000256" key="1">
    <source>
        <dbReference type="SAM" id="MobiDB-lite"/>
    </source>
</evidence>
<feature type="compositionally biased region" description="Polar residues" evidence="1">
    <location>
        <begin position="204"/>
        <end position="216"/>
    </location>
</feature>
<evidence type="ECO:0000313" key="3">
    <source>
        <dbReference type="EMBL" id="OEL18237.1"/>
    </source>
</evidence>
<comment type="caution">
    <text evidence="3">The sequence shown here is derived from an EMBL/GenBank/DDBJ whole genome shotgun (WGS) entry which is preliminary data.</text>
</comment>
<feature type="domain" description="DUF7356" evidence="2">
    <location>
        <begin position="2"/>
        <end position="98"/>
    </location>
</feature>
<feature type="compositionally biased region" description="Basic and acidic residues" evidence="1">
    <location>
        <begin position="219"/>
        <end position="230"/>
    </location>
</feature>
<feature type="compositionally biased region" description="Basic and acidic residues" evidence="1">
    <location>
        <begin position="178"/>
        <end position="203"/>
    </location>
</feature>
<dbReference type="Proteomes" id="UP000095767">
    <property type="component" value="Unassembled WGS sequence"/>
</dbReference>
<organism evidence="3 4">
    <name type="scientific">Dichanthelium oligosanthes</name>
    <dbReference type="NCBI Taxonomy" id="888268"/>
    <lineage>
        <taxon>Eukaryota</taxon>
        <taxon>Viridiplantae</taxon>
        <taxon>Streptophyta</taxon>
        <taxon>Embryophyta</taxon>
        <taxon>Tracheophyta</taxon>
        <taxon>Spermatophyta</taxon>
        <taxon>Magnoliopsida</taxon>
        <taxon>Liliopsida</taxon>
        <taxon>Poales</taxon>
        <taxon>Poaceae</taxon>
        <taxon>PACMAD clade</taxon>
        <taxon>Panicoideae</taxon>
        <taxon>Panicodae</taxon>
        <taxon>Paniceae</taxon>
        <taxon>Dichantheliinae</taxon>
        <taxon>Dichanthelium</taxon>
    </lineage>
</organism>
<dbReference type="PANTHER" id="PTHR34200">
    <property type="entry name" value="DENTIN SIALOPHOSPHOPROTEIN-LIKE ISOFORM X1"/>
    <property type="match status" value="1"/>
</dbReference>
<dbReference type="AlphaFoldDB" id="A0A1E5UZG5"/>
<keyword evidence="4" id="KW-1185">Reference proteome</keyword>
<dbReference type="OrthoDB" id="785602at2759"/>
<feature type="region of interest" description="Disordered" evidence="1">
    <location>
        <begin position="149"/>
        <end position="230"/>
    </location>
</feature>